<comment type="catalytic activity">
    <reaction evidence="5">
        <text>uridine + ATP = UMP + ADP + H(+)</text>
        <dbReference type="Rhea" id="RHEA:16825"/>
        <dbReference type="ChEBI" id="CHEBI:15378"/>
        <dbReference type="ChEBI" id="CHEBI:16704"/>
        <dbReference type="ChEBI" id="CHEBI:30616"/>
        <dbReference type="ChEBI" id="CHEBI:57865"/>
        <dbReference type="ChEBI" id="CHEBI:456216"/>
        <dbReference type="EC" id="2.7.1.48"/>
    </reaction>
</comment>
<protein>
    <recommendedName>
        <fullName evidence="5">Uridine kinase</fullName>
        <ecNumber evidence="5">2.7.1.48</ecNumber>
    </recommendedName>
</protein>
<evidence type="ECO:0000256" key="5">
    <source>
        <dbReference type="RuleBase" id="RU003825"/>
    </source>
</evidence>
<evidence type="ECO:0000256" key="1">
    <source>
        <dbReference type="ARBA" id="ARBA00004690"/>
    </source>
</evidence>
<comment type="catalytic activity">
    <reaction evidence="5">
        <text>cytidine + ATP = CMP + ADP + H(+)</text>
        <dbReference type="Rhea" id="RHEA:24674"/>
        <dbReference type="ChEBI" id="CHEBI:15378"/>
        <dbReference type="ChEBI" id="CHEBI:17562"/>
        <dbReference type="ChEBI" id="CHEBI:30616"/>
        <dbReference type="ChEBI" id="CHEBI:60377"/>
        <dbReference type="ChEBI" id="CHEBI:456216"/>
        <dbReference type="EC" id="2.7.1.48"/>
    </reaction>
</comment>
<gene>
    <name evidence="7" type="ORF">HNR48_002486</name>
</gene>
<dbReference type="PRINTS" id="PR00988">
    <property type="entry name" value="URIDINKINASE"/>
</dbReference>
<comment type="caution">
    <text evidence="7">The sequence shown here is derived from an EMBL/GenBank/DDBJ whole genome shotgun (WGS) entry which is preliminary data.</text>
</comment>
<dbReference type="InParanoid" id="A0A7X0JVT5"/>
<accession>A0A7X0JVT5</accession>
<sequence>MRSTIILISGPSGSGKSTLSEALAETLSESLGPDCINIIHEDNYYRDQNDKPFEERCEQNYDHPSAFEHELLLTQLQQLQSGQSVDMPVYDFCQHTRSDQVKTLKPSKIIIVEGILLLSQAKLRDFSDLNIYVDAPIDICLIRRLERDIHQRGRDMASVLSQYQATVRPMAEAFILPSRQHADVVLSGTSKPGRSLALLRDHLATVVGTQAPS</sequence>
<dbReference type="RefSeq" id="WP_166846502.1">
    <property type="nucleotide sequence ID" value="NZ_JAAONY010000002.1"/>
</dbReference>
<dbReference type="NCBIfam" id="NF004018">
    <property type="entry name" value="PRK05480.1"/>
    <property type="match status" value="1"/>
</dbReference>
<comment type="pathway">
    <text evidence="1 5">Pyrimidine metabolism; UMP biosynthesis via salvage pathway; UMP from uridine: step 1/1.</text>
</comment>
<keyword evidence="2 5" id="KW-0808">Transferase</keyword>
<comment type="pathway">
    <text evidence="5">Pyrimidine metabolism; CTP biosynthesis via salvage pathway; CTP from cytidine: step 1/3.</text>
</comment>
<dbReference type="CDD" id="cd02023">
    <property type="entry name" value="UMPK"/>
    <property type="match status" value="1"/>
</dbReference>
<evidence type="ECO:0000256" key="4">
    <source>
        <dbReference type="ARBA" id="ARBA00022777"/>
    </source>
</evidence>
<dbReference type="EC" id="2.7.1.48" evidence="5"/>
<dbReference type="InterPro" id="IPR006083">
    <property type="entry name" value="PRK/URK"/>
</dbReference>
<dbReference type="PANTHER" id="PTHR10285">
    <property type="entry name" value="URIDINE KINASE"/>
    <property type="match status" value="1"/>
</dbReference>
<evidence type="ECO:0000259" key="6">
    <source>
        <dbReference type="Pfam" id="PF00485"/>
    </source>
</evidence>
<dbReference type="AlphaFoldDB" id="A0A7X0JVT5"/>
<keyword evidence="4 5" id="KW-0418">Kinase</keyword>
<dbReference type="UniPathway" id="UPA00574">
    <property type="reaction ID" value="UER00637"/>
</dbReference>
<dbReference type="FunCoup" id="A0A7X0JVT5">
    <property type="interactions" value="451"/>
</dbReference>
<dbReference type="Pfam" id="PF00485">
    <property type="entry name" value="PRK"/>
    <property type="match status" value="1"/>
</dbReference>
<dbReference type="NCBIfam" id="TIGR00235">
    <property type="entry name" value="udk"/>
    <property type="match status" value="1"/>
</dbReference>
<dbReference type="InterPro" id="IPR000764">
    <property type="entry name" value="Uridine_kinase-like"/>
</dbReference>
<dbReference type="GO" id="GO:0005737">
    <property type="term" value="C:cytoplasm"/>
    <property type="evidence" value="ECO:0007669"/>
    <property type="project" value="UniProtKB-SubCell"/>
</dbReference>
<feature type="domain" description="Phosphoribulokinase/uridine kinase" evidence="6">
    <location>
        <begin position="5"/>
        <end position="187"/>
    </location>
</feature>
<evidence type="ECO:0000313" key="7">
    <source>
        <dbReference type="EMBL" id="MBB6522201.1"/>
    </source>
</evidence>
<name>A0A7X0JVT5_9GAMM</name>
<reference evidence="7 8" key="1">
    <citation type="submission" date="2020-08" db="EMBL/GenBank/DDBJ databases">
        <title>Genomic Encyclopedia of Type Strains, Phase IV (KMG-IV): sequencing the most valuable type-strain genomes for metagenomic binning, comparative biology and taxonomic classification.</title>
        <authorList>
            <person name="Goeker M."/>
        </authorList>
    </citation>
    <scope>NUCLEOTIDE SEQUENCE [LARGE SCALE GENOMIC DNA]</scope>
    <source>
        <strain evidence="7 8">DSM 22368</strain>
    </source>
</reference>
<dbReference type="InterPro" id="IPR027417">
    <property type="entry name" value="P-loop_NTPase"/>
</dbReference>
<dbReference type="EMBL" id="JACHHT010000002">
    <property type="protein sequence ID" value="MBB6522201.1"/>
    <property type="molecule type" value="Genomic_DNA"/>
</dbReference>
<keyword evidence="5" id="KW-0963">Cytoplasm</keyword>
<dbReference type="GO" id="GO:0005524">
    <property type="term" value="F:ATP binding"/>
    <property type="evidence" value="ECO:0007669"/>
    <property type="project" value="UniProtKB-KW"/>
</dbReference>
<dbReference type="GO" id="GO:0044206">
    <property type="term" value="P:UMP salvage"/>
    <property type="evidence" value="ECO:0007669"/>
    <property type="project" value="UniProtKB-UniPathway"/>
</dbReference>
<evidence type="ECO:0000313" key="8">
    <source>
        <dbReference type="Proteomes" id="UP000528457"/>
    </source>
</evidence>
<keyword evidence="5" id="KW-0067">ATP-binding</keyword>
<dbReference type="Gene3D" id="3.40.50.300">
    <property type="entry name" value="P-loop containing nucleotide triphosphate hydrolases"/>
    <property type="match status" value="1"/>
</dbReference>
<dbReference type="UniPathway" id="UPA00579">
    <property type="reaction ID" value="UER00640"/>
</dbReference>
<keyword evidence="8" id="KW-1185">Reference proteome</keyword>
<organism evidence="7 8">
    <name type="scientific">Pseudoteredinibacter isoporae</name>
    <dbReference type="NCBI Taxonomy" id="570281"/>
    <lineage>
        <taxon>Bacteria</taxon>
        <taxon>Pseudomonadati</taxon>
        <taxon>Pseudomonadota</taxon>
        <taxon>Gammaproteobacteria</taxon>
        <taxon>Cellvibrionales</taxon>
        <taxon>Cellvibrionaceae</taxon>
        <taxon>Pseudoteredinibacter</taxon>
    </lineage>
</organism>
<comment type="subcellular location">
    <subcellularLocation>
        <location evidence="5">Cytoplasm</location>
    </subcellularLocation>
</comment>
<proteinExistence type="inferred from homology"/>
<evidence type="ECO:0000256" key="3">
    <source>
        <dbReference type="ARBA" id="ARBA00022741"/>
    </source>
</evidence>
<dbReference type="GO" id="GO:0044211">
    <property type="term" value="P:CTP salvage"/>
    <property type="evidence" value="ECO:0007669"/>
    <property type="project" value="UniProtKB-UniPathway"/>
</dbReference>
<keyword evidence="3 5" id="KW-0547">Nucleotide-binding</keyword>
<comment type="similarity">
    <text evidence="5">Belongs to the uridine kinase family.</text>
</comment>
<dbReference type="Proteomes" id="UP000528457">
    <property type="component" value="Unassembled WGS sequence"/>
</dbReference>
<evidence type="ECO:0000256" key="2">
    <source>
        <dbReference type="ARBA" id="ARBA00022679"/>
    </source>
</evidence>
<dbReference type="GO" id="GO:0004849">
    <property type="term" value="F:uridine kinase activity"/>
    <property type="evidence" value="ECO:0007669"/>
    <property type="project" value="UniProtKB-EC"/>
</dbReference>
<dbReference type="SUPFAM" id="SSF52540">
    <property type="entry name" value="P-loop containing nucleoside triphosphate hydrolases"/>
    <property type="match status" value="1"/>
</dbReference>